<gene>
    <name evidence="1" type="ORF">EJ02DRAFT_473922</name>
</gene>
<dbReference type="EMBL" id="ML976107">
    <property type="protein sequence ID" value="KAF1938355.1"/>
    <property type="molecule type" value="Genomic_DNA"/>
</dbReference>
<name>A0A6A5SCK7_9PLEO</name>
<sequence length="101" mass="11513">MCPKLYFSIIGYAHNFYEFKRGRQTVENKLPLEAARRNKRYTIQCSWLYSLEAQRPPAFIVYSGSDPVVPVINAYRLARGVQKASAAVELEVFSDAPIGLR</sequence>
<evidence type="ECO:0000313" key="1">
    <source>
        <dbReference type="EMBL" id="KAF1938355.1"/>
    </source>
</evidence>
<reference evidence="1" key="1">
    <citation type="journal article" date="2020" name="Stud. Mycol.">
        <title>101 Dothideomycetes genomes: a test case for predicting lifestyles and emergence of pathogens.</title>
        <authorList>
            <person name="Haridas S."/>
            <person name="Albert R."/>
            <person name="Binder M."/>
            <person name="Bloem J."/>
            <person name="Labutti K."/>
            <person name="Salamov A."/>
            <person name="Andreopoulos B."/>
            <person name="Baker S."/>
            <person name="Barry K."/>
            <person name="Bills G."/>
            <person name="Bluhm B."/>
            <person name="Cannon C."/>
            <person name="Castanera R."/>
            <person name="Culley D."/>
            <person name="Daum C."/>
            <person name="Ezra D."/>
            <person name="Gonzalez J."/>
            <person name="Henrissat B."/>
            <person name="Kuo A."/>
            <person name="Liang C."/>
            <person name="Lipzen A."/>
            <person name="Lutzoni F."/>
            <person name="Magnuson J."/>
            <person name="Mondo S."/>
            <person name="Nolan M."/>
            <person name="Ohm R."/>
            <person name="Pangilinan J."/>
            <person name="Park H.-J."/>
            <person name="Ramirez L."/>
            <person name="Alfaro M."/>
            <person name="Sun H."/>
            <person name="Tritt A."/>
            <person name="Yoshinaga Y."/>
            <person name="Zwiers L.-H."/>
            <person name="Turgeon B."/>
            <person name="Goodwin S."/>
            <person name="Spatafora J."/>
            <person name="Crous P."/>
            <person name="Grigoriev I."/>
        </authorList>
    </citation>
    <scope>NUCLEOTIDE SEQUENCE</scope>
    <source>
        <strain evidence="1">CBS 161.51</strain>
    </source>
</reference>
<dbReference type="AlphaFoldDB" id="A0A6A5SCK7"/>
<dbReference type="OrthoDB" id="3669279at2759"/>
<dbReference type="InterPro" id="IPR029058">
    <property type="entry name" value="AB_hydrolase_fold"/>
</dbReference>
<dbReference type="Proteomes" id="UP000800038">
    <property type="component" value="Unassembled WGS sequence"/>
</dbReference>
<proteinExistence type="predicted"/>
<organism evidence="1 2">
    <name type="scientific">Clathrospora elynae</name>
    <dbReference type="NCBI Taxonomy" id="706981"/>
    <lineage>
        <taxon>Eukaryota</taxon>
        <taxon>Fungi</taxon>
        <taxon>Dikarya</taxon>
        <taxon>Ascomycota</taxon>
        <taxon>Pezizomycotina</taxon>
        <taxon>Dothideomycetes</taxon>
        <taxon>Pleosporomycetidae</taxon>
        <taxon>Pleosporales</taxon>
        <taxon>Diademaceae</taxon>
        <taxon>Clathrospora</taxon>
    </lineage>
</organism>
<evidence type="ECO:0000313" key="2">
    <source>
        <dbReference type="Proteomes" id="UP000800038"/>
    </source>
</evidence>
<dbReference type="SUPFAM" id="SSF53474">
    <property type="entry name" value="alpha/beta-Hydrolases"/>
    <property type="match status" value="1"/>
</dbReference>
<accession>A0A6A5SCK7</accession>
<protein>
    <recommendedName>
        <fullName evidence="3">Peptidase S9 prolyl oligopeptidase catalytic domain-containing protein</fullName>
    </recommendedName>
</protein>
<keyword evidence="2" id="KW-1185">Reference proteome</keyword>
<dbReference type="Gene3D" id="3.40.50.1820">
    <property type="entry name" value="alpha/beta hydrolase"/>
    <property type="match status" value="1"/>
</dbReference>
<evidence type="ECO:0008006" key="3">
    <source>
        <dbReference type="Google" id="ProtNLM"/>
    </source>
</evidence>